<dbReference type="AlphaFoldDB" id="A0A239D8G1"/>
<accession>A0A239D8G1</accession>
<keyword evidence="3" id="KW-0804">Transcription</keyword>
<evidence type="ECO:0000256" key="1">
    <source>
        <dbReference type="ARBA" id="ARBA00023015"/>
    </source>
</evidence>
<dbReference type="SUPFAM" id="SSF46785">
    <property type="entry name" value="Winged helix' DNA-binding domain"/>
    <property type="match status" value="1"/>
</dbReference>
<dbReference type="PROSITE" id="PS01117">
    <property type="entry name" value="HTH_MARR_1"/>
    <property type="match status" value="1"/>
</dbReference>
<evidence type="ECO:0000256" key="3">
    <source>
        <dbReference type="ARBA" id="ARBA00023163"/>
    </source>
</evidence>
<dbReference type="InterPro" id="IPR000835">
    <property type="entry name" value="HTH_MarR-typ"/>
</dbReference>
<dbReference type="InterPro" id="IPR036388">
    <property type="entry name" value="WH-like_DNA-bd_sf"/>
</dbReference>
<name>A0A239D8G1_9BURK</name>
<dbReference type="GO" id="GO:0003677">
    <property type="term" value="F:DNA binding"/>
    <property type="evidence" value="ECO:0007669"/>
    <property type="project" value="UniProtKB-KW"/>
</dbReference>
<dbReference type="PROSITE" id="PS50995">
    <property type="entry name" value="HTH_MARR_2"/>
    <property type="match status" value="1"/>
</dbReference>
<dbReference type="Proteomes" id="UP000198284">
    <property type="component" value="Unassembled WGS sequence"/>
</dbReference>
<evidence type="ECO:0000313" key="5">
    <source>
        <dbReference type="EMBL" id="SNS28569.1"/>
    </source>
</evidence>
<dbReference type="Gene3D" id="1.10.10.10">
    <property type="entry name" value="Winged helix-like DNA-binding domain superfamily/Winged helix DNA-binding domain"/>
    <property type="match status" value="1"/>
</dbReference>
<keyword evidence="6" id="KW-1185">Reference proteome</keyword>
<organism evidence="5 6">
    <name type="scientific">Noviherbaspirillum humi</name>
    <dbReference type="NCBI Taxonomy" id="1688639"/>
    <lineage>
        <taxon>Bacteria</taxon>
        <taxon>Pseudomonadati</taxon>
        <taxon>Pseudomonadota</taxon>
        <taxon>Betaproteobacteria</taxon>
        <taxon>Burkholderiales</taxon>
        <taxon>Oxalobacteraceae</taxon>
        <taxon>Noviherbaspirillum</taxon>
    </lineage>
</organism>
<dbReference type="InterPro" id="IPR023187">
    <property type="entry name" value="Tscrpt_reg_MarR-type_CS"/>
</dbReference>
<keyword evidence="1" id="KW-0805">Transcription regulation</keyword>
<evidence type="ECO:0000313" key="6">
    <source>
        <dbReference type="Proteomes" id="UP000198284"/>
    </source>
</evidence>
<gene>
    <name evidence="5" type="ORF">SAMN06265795_10254</name>
</gene>
<dbReference type="PRINTS" id="PR00598">
    <property type="entry name" value="HTHMARR"/>
</dbReference>
<dbReference type="PANTHER" id="PTHR42756:SF1">
    <property type="entry name" value="TRANSCRIPTIONAL REPRESSOR OF EMRAB OPERON"/>
    <property type="match status" value="1"/>
</dbReference>
<dbReference type="EMBL" id="FZOT01000002">
    <property type="protein sequence ID" value="SNS28569.1"/>
    <property type="molecule type" value="Genomic_DNA"/>
</dbReference>
<reference evidence="5 6" key="1">
    <citation type="submission" date="2017-06" db="EMBL/GenBank/DDBJ databases">
        <authorList>
            <person name="Kim H.J."/>
            <person name="Triplett B.A."/>
        </authorList>
    </citation>
    <scope>NUCLEOTIDE SEQUENCE [LARGE SCALE GENOMIC DNA]</scope>
    <source>
        <strain evidence="5 6">U15</strain>
    </source>
</reference>
<dbReference type="GO" id="GO:0003700">
    <property type="term" value="F:DNA-binding transcription factor activity"/>
    <property type="evidence" value="ECO:0007669"/>
    <property type="project" value="InterPro"/>
</dbReference>
<evidence type="ECO:0000256" key="2">
    <source>
        <dbReference type="ARBA" id="ARBA00023125"/>
    </source>
</evidence>
<evidence type="ECO:0000259" key="4">
    <source>
        <dbReference type="PROSITE" id="PS50995"/>
    </source>
</evidence>
<proteinExistence type="predicted"/>
<dbReference type="InterPro" id="IPR036390">
    <property type="entry name" value="WH_DNA-bd_sf"/>
</dbReference>
<keyword evidence="2" id="KW-0238">DNA-binding</keyword>
<dbReference type="SMART" id="SM00347">
    <property type="entry name" value="HTH_MARR"/>
    <property type="match status" value="1"/>
</dbReference>
<dbReference type="PANTHER" id="PTHR42756">
    <property type="entry name" value="TRANSCRIPTIONAL REGULATOR, MARR"/>
    <property type="match status" value="1"/>
</dbReference>
<feature type="domain" description="HTH marR-type" evidence="4">
    <location>
        <begin position="13"/>
        <end position="145"/>
    </location>
</feature>
<sequence>MPPLFSTQTYSPDTSIGFLIKRAGQLMANNLDRALAEFDITHAQFGILLKVHHAGVKTAADLAREVVADTGAMTRMLDRLEEKSFIVRSRSESDRRVIKVALSDKGVQAAGRMTEVAVAALNHHLRGFSAEEVDLFRSFLGRMIANACNQPINSDNP</sequence>
<dbReference type="RefSeq" id="WP_176442302.1">
    <property type="nucleotide sequence ID" value="NZ_FZOT01000002.1"/>
</dbReference>
<protein>
    <submittedName>
        <fullName evidence="5">Transcriptional regulator, MarR family</fullName>
    </submittedName>
</protein>
<dbReference type="Pfam" id="PF01047">
    <property type="entry name" value="MarR"/>
    <property type="match status" value="1"/>
</dbReference>